<evidence type="ECO:0000313" key="6">
    <source>
        <dbReference type="EMBL" id="GAA4419796.1"/>
    </source>
</evidence>
<name>A0ABP8L0A5_9MICO</name>
<dbReference type="Proteomes" id="UP001500622">
    <property type="component" value="Unassembled WGS sequence"/>
</dbReference>
<comment type="similarity">
    <text evidence="1">Belongs to the peptidase S33 family.</text>
</comment>
<feature type="region of interest" description="Disordered" evidence="4">
    <location>
        <begin position="36"/>
        <end position="68"/>
    </location>
</feature>
<dbReference type="InterPro" id="IPR029058">
    <property type="entry name" value="AB_hydrolase_fold"/>
</dbReference>
<protein>
    <submittedName>
        <fullName evidence="6">Alpha/beta hydrolase</fullName>
    </submittedName>
</protein>
<dbReference type="Pfam" id="PF08386">
    <property type="entry name" value="Abhydrolase_4"/>
    <property type="match status" value="1"/>
</dbReference>
<dbReference type="PANTHER" id="PTHR43248">
    <property type="entry name" value="2-SUCCINYL-6-HYDROXY-2,4-CYCLOHEXADIENE-1-CARBOXYLATE SYNTHASE"/>
    <property type="match status" value="1"/>
</dbReference>
<dbReference type="GO" id="GO:0016787">
    <property type="term" value="F:hydrolase activity"/>
    <property type="evidence" value="ECO:0007669"/>
    <property type="project" value="UniProtKB-KW"/>
</dbReference>
<keyword evidence="3 6" id="KW-0378">Hydrolase</keyword>
<dbReference type="InterPro" id="IPR051601">
    <property type="entry name" value="Serine_prot/Carboxylest_S33"/>
</dbReference>
<accession>A0ABP8L0A5</accession>
<sequence length="528" mass="55845">MRRVLPRSLSRRLGVVAVLLPIVLVGCGHEPMERVETAGEDQASQSSPEPNEPKSAPSGSTPAPQDPALEEYYDQDLDWQACGNYDCAKLTVPVSYDAPADESIELALKRLPSRSDGAPSLVINPGGPGGSGADMVESVERMFSPELLAAYDVVGFDPRGVAGSAPVDCVSDAQLDRLRAADYDVETPEGLEAYREDAELIAQGCASRTGELLGHVDTASAARDMDILRAALGEDALDYLGYSYGTHLGAVYADIFPQRVGRFVLDGAMDPSLSAHQMTLDQAVGFEEALRAYVEDCQAGPDCPLRGDADDGMEQIRTLLDLTADNPLPTADGRELTAPLAVSGILTPLYDTRSWPALTSALTQAMESGDGSQLLFLADTMAGRAPDGTYRNNSTEANWAVNCLDQPATGDISDWRRQADELADAAPTFGPALSYGDVLCDAWPVEGQQRPGPLDAEGAPPIVVVGTTGDPATPYEWSVSLAEQLASGVLVTHEGEGHTAYGRSNDCVLDAVDAFLVEGDPPKDGLTC</sequence>
<dbReference type="PANTHER" id="PTHR43248:SF29">
    <property type="entry name" value="TRIPEPTIDYL AMINOPEPTIDASE"/>
    <property type="match status" value="1"/>
</dbReference>
<comment type="caution">
    <text evidence="6">The sequence shown here is derived from an EMBL/GenBank/DDBJ whole genome shotgun (WGS) entry which is preliminary data.</text>
</comment>
<keyword evidence="2" id="KW-0732">Signal</keyword>
<dbReference type="RefSeq" id="WP_345215497.1">
    <property type="nucleotide sequence ID" value="NZ_BAABGN010000003.1"/>
</dbReference>
<gene>
    <name evidence="6" type="ORF">GCM10023169_10820</name>
</gene>
<dbReference type="EMBL" id="BAABGN010000003">
    <property type="protein sequence ID" value="GAA4419796.1"/>
    <property type="molecule type" value="Genomic_DNA"/>
</dbReference>
<evidence type="ECO:0000313" key="7">
    <source>
        <dbReference type="Proteomes" id="UP001500622"/>
    </source>
</evidence>
<reference evidence="7" key="1">
    <citation type="journal article" date="2019" name="Int. J. Syst. Evol. Microbiol.">
        <title>The Global Catalogue of Microorganisms (GCM) 10K type strain sequencing project: providing services to taxonomists for standard genome sequencing and annotation.</title>
        <authorList>
            <consortium name="The Broad Institute Genomics Platform"/>
            <consortium name="The Broad Institute Genome Sequencing Center for Infectious Disease"/>
            <person name="Wu L."/>
            <person name="Ma J."/>
        </authorList>
    </citation>
    <scope>NUCLEOTIDE SEQUENCE [LARGE SCALE GENOMIC DNA]</scope>
    <source>
        <strain evidence="7">JCM 17810</strain>
    </source>
</reference>
<organism evidence="6 7">
    <name type="scientific">Georgenia halophila</name>
    <dbReference type="NCBI Taxonomy" id="620889"/>
    <lineage>
        <taxon>Bacteria</taxon>
        <taxon>Bacillati</taxon>
        <taxon>Actinomycetota</taxon>
        <taxon>Actinomycetes</taxon>
        <taxon>Micrococcales</taxon>
        <taxon>Bogoriellaceae</taxon>
        <taxon>Georgenia</taxon>
    </lineage>
</organism>
<evidence type="ECO:0000256" key="3">
    <source>
        <dbReference type="ARBA" id="ARBA00022801"/>
    </source>
</evidence>
<dbReference type="InterPro" id="IPR013595">
    <property type="entry name" value="Pept_S33_TAP-like_C"/>
</dbReference>
<dbReference type="SUPFAM" id="SSF53474">
    <property type="entry name" value="alpha/beta-Hydrolases"/>
    <property type="match status" value="1"/>
</dbReference>
<evidence type="ECO:0000256" key="2">
    <source>
        <dbReference type="ARBA" id="ARBA00022729"/>
    </source>
</evidence>
<dbReference type="Gene3D" id="3.40.50.1820">
    <property type="entry name" value="alpha/beta hydrolase"/>
    <property type="match status" value="1"/>
</dbReference>
<feature type="domain" description="Peptidase S33 tripeptidyl aminopeptidase-like C-terminal" evidence="5">
    <location>
        <begin position="427"/>
        <end position="528"/>
    </location>
</feature>
<keyword evidence="7" id="KW-1185">Reference proteome</keyword>
<evidence type="ECO:0000256" key="1">
    <source>
        <dbReference type="ARBA" id="ARBA00010088"/>
    </source>
</evidence>
<evidence type="ECO:0000259" key="5">
    <source>
        <dbReference type="Pfam" id="PF08386"/>
    </source>
</evidence>
<evidence type="ECO:0000256" key="4">
    <source>
        <dbReference type="SAM" id="MobiDB-lite"/>
    </source>
</evidence>
<dbReference type="PROSITE" id="PS51257">
    <property type="entry name" value="PROKAR_LIPOPROTEIN"/>
    <property type="match status" value="1"/>
</dbReference>
<proteinExistence type="inferred from homology"/>